<organism evidence="3 4">
    <name type="scientific">Phialemonium atrogriseum</name>
    <dbReference type="NCBI Taxonomy" id="1093897"/>
    <lineage>
        <taxon>Eukaryota</taxon>
        <taxon>Fungi</taxon>
        <taxon>Dikarya</taxon>
        <taxon>Ascomycota</taxon>
        <taxon>Pezizomycotina</taxon>
        <taxon>Sordariomycetes</taxon>
        <taxon>Sordariomycetidae</taxon>
        <taxon>Cephalothecales</taxon>
        <taxon>Cephalothecaceae</taxon>
        <taxon>Phialemonium</taxon>
    </lineage>
</organism>
<feature type="region of interest" description="Disordered" evidence="2">
    <location>
        <begin position="465"/>
        <end position="572"/>
    </location>
</feature>
<dbReference type="EMBL" id="MU839007">
    <property type="protein sequence ID" value="KAK1767748.1"/>
    <property type="molecule type" value="Genomic_DNA"/>
</dbReference>
<dbReference type="RefSeq" id="XP_060283961.1">
    <property type="nucleotide sequence ID" value="XM_060424569.1"/>
</dbReference>
<evidence type="ECO:0000256" key="2">
    <source>
        <dbReference type="SAM" id="MobiDB-lite"/>
    </source>
</evidence>
<comment type="caution">
    <text evidence="3">The sequence shown here is derived from an EMBL/GenBank/DDBJ whole genome shotgun (WGS) entry which is preliminary data.</text>
</comment>
<feature type="compositionally biased region" description="Polar residues" evidence="2">
    <location>
        <begin position="546"/>
        <end position="567"/>
    </location>
</feature>
<reference evidence="3" key="1">
    <citation type="submission" date="2023-06" db="EMBL/GenBank/DDBJ databases">
        <title>Genome-scale phylogeny and comparative genomics of the fungal order Sordariales.</title>
        <authorList>
            <consortium name="Lawrence Berkeley National Laboratory"/>
            <person name="Hensen N."/>
            <person name="Bonometti L."/>
            <person name="Westerberg I."/>
            <person name="Brannstrom I.O."/>
            <person name="Guillou S."/>
            <person name="Cros-Aarteil S."/>
            <person name="Calhoun S."/>
            <person name="Haridas S."/>
            <person name="Kuo A."/>
            <person name="Mondo S."/>
            <person name="Pangilinan J."/>
            <person name="Riley R."/>
            <person name="Labutti K."/>
            <person name="Andreopoulos B."/>
            <person name="Lipzen A."/>
            <person name="Chen C."/>
            <person name="Yanf M."/>
            <person name="Daum C."/>
            <person name="Ng V."/>
            <person name="Clum A."/>
            <person name="Steindorff A."/>
            <person name="Ohm R."/>
            <person name="Martin F."/>
            <person name="Silar P."/>
            <person name="Natvig D."/>
            <person name="Lalanne C."/>
            <person name="Gautier V."/>
            <person name="Ament-Velasquez S.L."/>
            <person name="Kruys A."/>
            <person name="Hutchinson M.I."/>
            <person name="Powell A.J."/>
            <person name="Barry K."/>
            <person name="Miller A.N."/>
            <person name="Grigoriev I.V."/>
            <person name="Debuchy R."/>
            <person name="Gladieux P."/>
            <person name="Thoren M.H."/>
            <person name="Johannesson H."/>
        </authorList>
    </citation>
    <scope>NUCLEOTIDE SEQUENCE</scope>
    <source>
        <strain evidence="3">8032-3</strain>
    </source>
</reference>
<feature type="region of interest" description="Disordered" evidence="2">
    <location>
        <begin position="42"/>
        <end position="123"/>
    </location>
</feature>
<dbReference type="GeneID" id="85307756"/>
<keyword evidence="4" id="KW-1185">Reference proteome</keyword>
<feature type="region of interest" description="Disordered" evidence="2">
    <location>
        <begin position="137"/>
        <end position="180"/>
    </location>
</feature>
<proteinExistence type="predicted"/>
<feature type="compositionally biased region" description="Basic and acidic residues" evidence="2">
    <location>
        <begin position="42"/>
        <end position="60"/>
    </location>
</feature>
<accession>A0AAJ0C282</accession>
<feature type="compositionally biased region" description="Low complexity" evidence="2">
    <location>
        <begin position="77"/>
        <end position="111"/>
    </location>
</feature>
<dbReference type="AlphaFoldDB" id="A0AAJ0C282"/>
<evidence type="ECO:0000313" key="3">
    <source>
        <dbReference type="EMBL" id="KAK1767748.1"/>
    </source>
</evidence>
<name>A0AAJ0C282_9PEZI</name>
<feature type="compositionally biased region" description="Polar residues" evidence="2">
    <location>
        <begin position="500"/>
        <end position="511"/>
    </location>
</feature>
<evidence type="ECO:0000313" key="4">
    <source>
        <dbReference type="Proteomes" id="UP001244011"/>
    </source>
</evidence>
<feature type="compositionally biased region" description="Polar residues" evidence="2">
    <location>
        <begin position="1"/>
        <end position="14"/>
    </location>
</feature>
<feature type="coiled-coil region" evidence="1">
    <location>
        <begin position="359"/>
        <end position="393"/>
    </location>
</feature>
<gene>
    <name evidence="3" type="ORF">QBC33DRAFT_450610</name>
</gene>
<dbReference type="Proteomes" id="UP001244011">
    <property type="component" value="Unassembled WGS sequence"/>
</dbReference>
<protein>
    <submittedName>
        <fullName evidence="3">Uncharacterized protein</fullName>
    </submittedName>
</protein>
<sequence>MANTPDNSVDTSTPRAAKDKHCPYCGQAFTSSSLGRHLDLYIKEKNPKPPDGVHDVEAIKKLRGGITRRQPRASLARRATSTPTGTPATSVSRRSPASDDAASSSARTPAAQKGSNHGEDAAAPRFPFITPWEATGVINDIPKNGEPSRRGSEVAPGGSWLAAMPPQPAQRAMSRQIQKSQFDMKQKVQDASDTARAAELALREMIGSWRAAKYHIDMHSMPFEFEPLALDFPALTLQCLQPPPTLFSSTQHPTTTSWSISPPDHQQYEALRTYFAEEFRKWRITCETVTTAVNEDLQYPPSSTVFKCEAQEAAHRGLKVAETLERQVDNHLQTTFTIWEGLPAERRNELWVLELARSVGKKQHEMDKLKETQHNLRQENANLKSHVEHLNRLQQPREFKISPPTTVPVGPGMVAFMQEEAVVHGRRTVGLNIDDRHLDLGTIVSSAIERWKNVIVSTRSTSGLDAQRPLEQAASAPPSQAGSSSMGTNDGNEAAAVAPGSSTQAQNQVPQPRQHHAVQAVQDPPRPGQHHFGTRPKGYAHAASRHPSTTAPNTNILSAPPSVVTTSADHDDEISDQDADAEMEDDDGLGFPAMNAAPEPHQSRHQEQARQQVASMPEQHAVQLDVPRTRGAERPRFAVIANSTGRRANSTSATHVGHGGMELSRSTSPMNVAMQWKTTGNQQQVQPNSGLGHGRAVHADMGMAMHVVGGEPMYTD</sequence>
<feature type="region of interest" description="Disordered" evidence="2">
    <location>
        <begin position="646"/>
        <end position="665"/>
    </location>
</feature>
<evidence type="ECO:0000256" key="1">
    <source>
        <dbReference type="SAM" id="Coils"/>
    </source>
</evidence>
<feature type="compositionally biased region" description="Low complexity" evidence="2">
    <location>
        <begin position="472"/>
        <end position="485"/>
    </location>
</feature>
<keyword evidence="1" id="KW-0175">Coiled coil</keyword>
<feature type="region of interest" description="Disordered" evidence="2">
    <location>
        <begin position="1"/>
        <end position="23"/>
    </location>
</feature>